<evidence type="ECO:0000256" key="9">
    <source>
        <dbReference type="RuleBase" id="RU003946"/>
    </source>
</evidence>
<feature type="binding site" evidence="8">
    <location>
        <position position="331"/>
    </location>
    <ligand>
        <name>Zn(2+)</name>
        <dbReference type="ChEBI" id="CHEBI:29105"/>
        <label>2</label>
    </ligand>
</feature>
<dbReference type="STRING" id="926561.GCA_000379025_00379"/>
<evidence type="ECO:0000256" key="5">
    <source>
        <dbReference type="ARBA" id="ARBA00022833"/>
    </source>
</evidence>
<comment type="cofactor">
    <cofactor evidence="8">
        <name>Mg(2+)</name>
        <dbReference type="ChEBI" id="CHEBI:18420"/>
    </cofactor>
    <text evidence="8">Binds 1 Mg(2+) ion.</text>
</comment>
<dbReference type="CDD" id="cd00118">
    <property type="entry name" value="LysM"/>
    <property type="match status" value="1"/>
</dbReference>
<dbReference type="Pfam" id="PF00245">
    <property type="entry name" value="Alk_phosphatase"/>
    <property type="match status" value="1"/>
</dbReference>
<reference evidence="12 13" key="1">
    <citation type="submission" date="2019-03" db="EMBL/GenBank/DDBJ databases">
        <title>Subsurface microbial communities from deep shales in Ohio and West Virginia, USA.</title>
        <authorList>
            <person name="Wrighton K."/>
        </authorList>
    </citation>
    <scope>NUCLEOTIDE SEQUENCE [LARGE SCALE GENOMIC DNA]</scope>
    <source>
        <strain evidence="12 13">MSL 6dP</strain>
    </source>
</reference>
<keyword evidence="2" id="KW-0597">Phosphoprotein</keyword>
<dbReference type="Gene3D" id="3.10.350.10">
    <property type="entry name" value="LysM domain"/>
    <property type="match status" value="1"/>
</dbReference>
<feature type="chain" id="PRO_5021013636" evidence="10">
    <location>
        <begin position="29"/>
        <end position="522"/>
    </location>
</feature>
<evidence type="ECO:0000256" key="10">
    <source>
        <dbReference type="SAM" id="SignalP"/>
    </source>
</evidence>
<feature type="signal peptide" evidence="10">
    <location>
        <begin position="1"/>
        <end position="28"/>
    </location>
</feature>
<feature type="binding site" evidence="8">
    <location>
        <position position="190"/>
    </location>
    <ligand>
        <name>Mg(2+)</name>
        <dbReference type="ChEBI" id="CHEBI:18420"/>
    </ligand>
</feature>
<dbReference type="GO" id="GO:0004035">
    <property type="term" value="F:alkaline phosphatase activity"/>
    <property type="evidence" value="ECO:0007669"/>
    <property type="project" value="TreeGrafter"/>
</dbReference>
<evidence type="ECO:0000256" key="7">
    <source>
        <dbReference type="PIRSR" id="PIRSR601952-1"/>
    </source>
</evidence>
<dbReference type="Gene3D" id="3.40.720.10">
    <property type="entry name" value="Alkaline Phosphatase, subunit A"/>
    <property type="match status" value="1"/>
</dbReference>
<comment type="cofactor">
    <cofactor evidence="8">
        <name>Zn(2+)</name>
        <dbReference type="ChEBI" id="CHEBI:29105"/>
    </cofactor>
    <text evidence="8">Binds 2 Zn(2+) ions.</text>
</comment>
<dbReference type="PANTHER" id="PTHR11596:SF5">
    <property type="entry name" value="ALKALINE PHOSPHATASE"/>
    <property type="match status" value="1"/>
</dbReference>
<dbReference type="InterPro" id="IPR036779">
    <property type="entry name" value="LysM_dom_sf"/>
</dbReference>
<dbReference type="PROSITE" id="PS00123">
    <property type="entry name" value="ALKALINE_PHOSPHATASE"/>
    <property type="match status" value="1"/>
</dbReference>
<keyword evidence="3 8" id="KW-0479">Metal-binding</keyword>
<keyword evidence="13" id="KW-1185">Reference proteome</keyword>
<keyword evidence="4" id="KW-0378">Hydrolase</keyword>
<feature type="binding site" evidence="8">
    <location>
        <position position="371"/>
    </location>
    <ligand>
        <name>Zn(2+)</name>
        <dbReference type="ChEBI" id="CHEBI:29105"/>
        <label>2</label>
    </ligand>
</feature>
<dbReference type="InterPro" id="IPR017850">
    <property type="entry name" value="Alkaline_phosphatase_core_sf"/>
</dbReference>
<dbReference type="AlphaFoldDB" id="A0A4R8HB66"/>
<dbReference type="SUPFAM" id="SSF54106">
    <property type="entry name" value="LysM domain"/>
    <property type="match status" value="1"/>
</dbReference>
<evidence type="ECO:0000256" key="8">
    <source>
        <dbReference type="PIRSR" id="PIRSR601952-2"/>
    </source>
</evidence>
<evidence type="ECO:0000259" key="11">
    <source>
        <dbReference type="PROSITE" id="PS51782"/>
    </source>
</evidence>
<feature type="binding site" evidence="8">
    <location>
        <position position="370"/>
    </location>
    <ligand>
        <name>Zn(2+)</name>
        <dbReference type="ChEBI" id="CHEBI:29105"/>
        <label>2</label>
    </ligand>
</feature>
<dbReference type="SUPFAM" id="SSF53649">
    <property type="entry name" value="Alkaline phosphatase-like"/>
    <property type="match status" value="1"/>
</dbReference>
<dbReference type="InterPro" id="IPR001952">
    <property type="entry name" value="Alkaline_phosphatase"/>
</dbReference>
<dbReference type="SMART" id="SM00257">
    <property type="entry name" value="LysM"/>
    <property type="match status" value="1"/>
</dbReference>
<dbReference type="EMBL" id="SOEG01000004">
    <property type="protein sequence ID" value="TDX52949.1"/>
    <property type="molecule type" value="Genomic_DNA"/>
</dbReference>
<accession>A0A4R8HB66</accession>
<dbReference type="PROSITE" id="PS51782">
    <property type="entry name" value="LYSM"/>
    <property type="match status" value="1"/>
</dbReference>
<evidence type="ECO:0000256" key="4">
    <source>
        <dbReference type="ARBA" id="ARBA00022801"/>
    </source>
</evidence>
<evidence type="ECO:0000256" key="6">
    <source>
        <dbReference type="ARBA" id="ARBA00022842"/>
    </source>
</evidence>
<dbReference type="RefSeq" id="WP_134115174.1">
    <property type="nucleotide sequence ID" value="NZ_SOEG01000004.1"/>
</dbReference>
<dbReference type="CDD" id="cd16012">
    <property type="entry name" value="ALP"/>
    <property type="match status" value="1"/>
</dbReference>
<feature type="active site" description="Phosphoserine intermediate" evidence="7">
    <location>
        <position position="137"/>
    </location>
</feature>
<sequence length="522" mass="56808">MKKNLLSKSIGFILVLSLMLTMTTMAFAASTYTVKAGDTLAKIAAKTDVSVETLIKTNNIKNPSVIHVGDVLKLRSDSDAPKYVFYFIGDGLGPAQRQVAEYFLQDQNKSNEKLVMNQFPVAGINTTRSADSLVTDSAAAGTALAAGYKTNNGMISQLPDGTNVKTLTEAAKAKGMATGLVSTTRLTHATPASFATHISDRNQENEIAAQYVDSGVDFLAGGGYRHFVAKDGQLKSKRKDNRDIAKEFVAKGYNVFVSEDATRSFRNFVPGGREKVAAFFTYSHMPYEIDRDVNKVPSLAEMTEKGIDVLSKYNNGFFMMVEGGRIDHAAHANDPVGMIHDTLAFDRAINKAYEFYKKHPEETLIVVAGDHETGGVGLGFAKNYFLHVDELENAKVSTADVLNYGEGKYDGNRSKFFNYIDENLGLDNLSKEERAKIEDAMDIADSNSRVSKSTYGGYDPVAIATTHILSERANLQWTTYAHSATAIPLSAVGIGSESFGGYKDNTEIAKAMAKVIEVELSK</sequence>
<dbReference type="PANTHER" id="PTHR11596">
    <property type="entry name" value="ALKALINE PHOSPHATASE"/>
    <property type="match status" value="1"/>
</dbReference>
<gene>
    <name evidence="12" type="ORF">C7959_10475</name>
</gene>
<dbReference type="SMART" id="SM00098">
    <property type="entry name" value="alkPPc"/>
    <property type="match status" value="1"/>
</dbReference>
<keyword evidence="5 8" id="KW-0862">Zinc</keyword>
<feature type="binding site" evidence="8">
    <location>
        <position position="482"/>
    </location>
    <ligand>
        <name>Zn(2+)</name>
        <dbReference type="ChEBI" id="CHEBI:29105"/>
        <label>2</label>
    </ligand>
</feature>
<evidence type="ECO:0000256" key="2">
    <source>
        <dbReference type="ARBA" id="ARBA00022553"/>
    </source>
</evidence>
<evidence type="ECO:0000313" key="12">
    <source>
        <dbReference type="EMBL" id="TDX52949.1"/>
    </source>
</evidence>
<organism evidence="12 13">
    <name type="scientific">Orenia marismortui</name>
    <dbReference type="NCBI Taxonomy" id="46469"/>
    <lineage>
        <taxon>Bacteria</taxon>
        <taxon>Bacillati</taxon>
        <taxon>Bacillota</taxon>
        <taxon>Clostridia</taxon>
        <taxon>Halanaerobiales</taxon>
        <taxon>Halobacteroidaceae</taxon>
        <taxon>Orenia</taxon>
    </lineage>
</organism>
<feature type="domain" description="LysM" evidence="11">
    <location>
        <begin position="30"/>
        <end position="74"/>
    </location>
</feature>
<feature type="binding site" evidence="8">
    <location>
        <position position="322"/>
    </location>
    <ligand>
        <name>Mg(2+)</name>
        <dbReference type="ChEBI" id="CHEBI:18420"/>
    </ligand>
</feature>
<dbReference type="GO" id="GO:0046872">
    <property type="term" value="F:metal ion binding"/>
    <property type="evidence" value="ECO:0007669"/>
    <property type="project" value="UniProtKB-KW"/>
</dbReference>
<evidence type="ECO:0000313" key="13">
    <source>
        <dbReference type="Proteomes" id="UP000295832"/>
    </source>
</evidence>
<feature type="binding site" evidence="8">
    <location>
        <position position="90"/>
    </location>
    <ligand>
        <name>Mg(2+)</name>
        <dbReference type="ChEBI" id="CHEBI:18420"/>
    </ligand>
</feature>
<dbReference type="Pfam" id="PF01476">
    <property type="entry name" value="LysM"/>
    <property type="match status" value="1"/>
</dbReference>
<keyword evidence="10" id="KW-0732">Signal</keyword>
<comment type="caution">
    <text evidence="12">The sequence shown here is derived from an EMBL/GenBank/DDBJ whole genome shotgun (WGS) entry which is preliminary data.</text>
</comment>
<evidence type="ECO:0000256" key="3">
    <source>
        <dbReference type="ARBA" id="ARBA00022723"/>
    </source>
</evidence>
<feature type="binding site" evidence="8">
    <location>
        <position position="90"/>
    </location>
    <ligand>
        <name>Zn(2+)</name>
        <dbReference type="ChEBI" id="CHEBI:29105"/>
        <label>2</label>
    </ligand>
</feature>
<name>A0A4R8HB66_9FIRM</name>
<comment type="similarity">
    <text evidence="1 9">Belongs to the alkaline phosphatase family.</text>
</comment>
<feature type="binding site" evidence="8">
    <location>
        <position position="327"/>
    </location>
    <ligand>
        <name>Zn(2+)</name>
        <dbReference type="ChEBI" id="CHEBI:29105"/>
        <label>2</label>
    </ligand>
</feature>
<dbReference type="Proteomes" id="UP000295832">
    <property type="component" value="Unassembled WGS sequence"/>
</dbReference>
<keyword evidence="6 8" id="KW-0460">Magnesium</keyword>
<dbReference type="PRINTS" id="PR00113">
    <property type="entry name" value="ALKPHPHTASE"/>
</dbReference>
<dbReference type="Gene3D" id="1.10.60.40">
    <property type="match status" value="1"/>
</dbReference>
<feature type="binding site" evidence="8">
    <location>
        <position position="188"/>
    </location>
    <ligand>
        <name>Mg(2+)</name>
        <dbReference type="ChEBI" id="CHEBI:18420"/>
    </ligand>
</feature>
<dbReference type="InterPro" id="IPR018299">
    <property type="entry name" value="Alkaline_phosphatase_AS"/>
</dbReference>
<protein>
    <submittedName>
        <fullName evidence="12">Alkaline phosphatase</fullName>
    </submittedName>
</protein>
<dbReference type="InterPro" id="IPR018392">
    <property type="entry name" value="LysM"/>
</dbReference>
<proteinExistence type="inferred from homology"/>
<evidence type="ECO:0000256" key="1">
    <source>
        <dbReference type="ARBA" id="ARBA00005984"/>
    </source>
</evidence>